<dbReference type="Gramene" id="mRNA:HanXRQr2_Chr04g0184121">
    <property type="protein sequence ID" value="mRNA:HanXRQr2_Chr04g0184121"/>
    <property type="gene ID" value="HanXRQr2_Chr04g0184121"/>
</dbReference>
<evidence type="ECO:0000313" key="1">
    <source>
        <dbReference type="EMBL" id="KAF5811673.1"/>
    </source>
</evidence>
<dbReference type="EMBL" id="MNCJ02000319">
    <property type="protein sequence ID" value="KAF5811673.1"/>
    <property type="molecule type" value="Genomic_DNA"/>
</dbReference>
<evidence type="ECO:0000313" key="2">
    <source>
        <dbReference type="Proteomes" id="UP000215914"/>
    </source>
</evidence>
<name>A0A9K3NUA6_HELAN</name>
<accession>A0A9K3NUA6</accession>
<protein>
    <submittedName>
        <fullName evidence="1">Uncharacterized protein</fullName>
    </submittedName>
</protein>
<organism evidence="1 2">
    <name type="scientific">Helianthus annuus</name>
    <name type="common">Common sunflower</name>
    <dbReference type="NCBI Taxonomy" id="4232"/>
    <lineage>
        <taxon>Eukaryota</taxon>
        <taxon>Viridiplantae</taxon>
        <taxon>Streptophyta</taxon>
        <taxon>Embryophyta</taxon>
        <taxon>Tracheophyta</taxon>
        <taxon>Spermatophyta</taxon>
        <taxon>Magnoliopsida</taxon>
        <taxon>eudicotyledons</taxon>
        <taxon>Gunneridae</taxon>
        <taxon>Pentapetalae</taxon>
        <taxon>asterids</taxon>
        <taxon>campanulids</taxon>
        <taxon>Asterales</taxon>
        <taxon>Asteraceae</taxon>
        <taxon>Asteroideae</taxon>
        <taxon>Heliantheae alliance</taxon>
        <taxon>Heliantheae</taxon>
        <taxon>Helianthus</taxon>
    </lineage>
</organism>
<sequence>MGGGYGTIYKAQSKSDGTTFVVKFMPCLLPLTTTNSSYHLPGDLSI</sequence>
<gene>
    <name evidence="1" type="ORF">HanXRQr2_Chr04g0184121</name>
</gene>
<proteinExistence type="predicted"/>
<dbReference type="Proteomes" id="UP000215914">
    <property type="component" value="Unassembled WGS sequence"/>
</dbReference>
<reference evidence="1" key="2">
    <citation type="submission" date="2020-06" db="EMBL/GenBank/DDBJ databases">
        <title>Helianthus annuus Genome sequencing and assembly Release 2.</title>
        <authorList>
            <person name="Gouzy J."/>
            <person name="Langlade N."/>
            <person name="Munos S."/>
        </authorList>
    </citation>
    <scope>NUCLEOTIDE SEQUENCE</scope>
    <source>
        <tissue evidence="1">Leaves</tissue>
    </source>
</reference>
<keyword evidence="2" id="KW-1185">Reference proteome</keyword>
<reference evidence="1" key="1">
    <citation type="journal article" date="2017" name="Nature">
        <title>The sunflower genome provides insights into oil metabolism, flowering and Asterid evolution.</title>
        <authorList>
            <person name="Badouin H."/>
            <person name="Gouzy J."/>
            <person name="Grassa C.J."/>
            <person name="Murat F."/>
            <person name="Staton S.E."/>
            <person name="Cottret L."/>
            <person name="Lelandais-Briere C."/>
            <person name="Owens G.L."/>
            <person name="Carrere S."/>
            <person name="Mayjonade B."/>
            <person name="Legrand L."/>
            <person name="Gill N."/>
            <person name="Kane N.C."/>
            <person name="Bowers J.E."/>
            <person name="Hubner S."/>
            <person name="Bellec A."/>
            <person name="Berard A."/>
            <person name="Berges H."/>
            <person name="Blanchet N."/>
            <person name="Boniface M.C."/>
            <person name="Brunel D."/>
            <person name="Catrice O."/>
            <person name="Chaidir N."/>
            <person name="Claudel C."/>
            <person name="Donnadieu C."/>
            <person name="Faraut T."/>
            <person name="Fievet G."/>
            <person name="Helmstetter N."/>
            <person name="King M."/>
            <person name="Knapp S.J."/>
            <person name="Lai Z."/>
            <person name="Le Paslier M.C."/>
            <person name="Lippi Y."/>
            <person name="Lorenzon L."/>
            <person name="Mandel J.R."/>
            <person name="Marage G."/>
            <person name="Marchand G."/>
            <person name="Marquand E."/>
            <person name="Bret-Mestries E."/>
            <person name="Morien E."/>
            <person name="Nambeesan S."/>
            <person name="Nguyen T."/>
            <person name="Pegot-Espagnet P."/>
            <person name="Pouilly N."/>
            <person name="Raftis F."/>
            <person name="Sallet E."/>
            <person name="Schiex T."/>
            <person name="Thomas J."/>
            <person name="Vandecasteele C."/>
            <person name="Vares D."/>
            <person name="Vear F."/>
            <person name="Vautrin S."/>
            <person name="Crespi M."/>
            <person name="Mangin B."/>
            <person name="Burke J.M."/>
            <person name="Salse J."/>
            <person name="Munos S."/>
            <person name="Vincourt P."/>
            <person name="Rieseberg L.H."/>
            <person name="Langlade N.B."/>
        </authorList>
    </citation>
    <scope>NUCLEOTIDE SEQUENCE</scope>
    <source>
        <tissue evidence="1">Leaves</tissue>
    </source>
</reference>
<dbReference type="AlphaFoldDB" id="A0A9K3NUA6"/>
<comment type="caution">
    <text evidence="1">The sequence shown here is derived from an EMBL/GenBank/DDBJ whole genome shotgun (WGS) entry which is preliminary data.</text>
</comment>